<proteinExistence type="inferred from homology"/>
<dbReference type="GO" id="GO:0006357">
    <property type="term" value="P:regulation of transcription by RNA polymerase II"/>
    <property type="evidence" value="ECO:0007669"/>
    <property type="project" value="InterPro"/>
</dbReference>
<evidence type="ECO:0000256" key="2">
    <source>
        <dbReference type="SAM" id="MobiDB-lite"/>
    </source>
</evidence>
<comment type="subcellular location">
    <subcellularLocation>
        <location evidence="1">Nucleus</location>
    </subcellularLocation>
</comment>
<keyword evidence="1" id="KW-0539">Nucleus</keyword>
<feature type="region of interest" description="Disordered" evidence="2">
    <location>
        <begin position="1"/>
        <end position="23"/>
    </location>
</feature>
<dbReference type="AlphaFoldDB" id="A0A316UUV3"/>
<feature type="compositionally biased region" description="Low complexity" evidence="2">
    <location>
        <begin position="626"/>
        <end position="643"/>
    </location>
</feature>
<evidence type="ECO:0000313" key="3">
    <source>
        <dbReference type="EMBL" id="PWN29090.1"/>
    </source>
</evidence>
<feature type="compositionally biased region" description="Basic and acidic residues" evidence="2">
    <location>
        <begin position="412"/>
        <end position="421"/>
    </location>
</feature>
<feature type="region of interest" description="Disordered" evidence="2">
    <location>
        <begin position="50"/>
        <end position="114"/>
    </location>
</feature>
<dbReference type="Proteomes" id="UP000245884">
    <property type="component" value="Unassembled WGS sequence"/>
</dbReference>
<protein>
    <recommendedName>
        <fullName evidence="1">Mediator of RNA polymerase II transcription subunit 17</fullName>
    </recommendedName>
    <alternativeName>
        <fullName evidence="1">Mediator complex subunit 17</fullName>
    </alternativeName>
</protein>
<feature type="region of interest" description="Disordered" evidence="2">
    <location>
        <begin position="162"/>
        <end position="223"/>
    </location>
</feature>
<dbReference type="GO" id="GO:0016592">
    <property type="term" value="C:mediator complex"/>
    <property type="evidence" value="ECO:0007669"/>
    <property type="project" value="InterPro"/>
</dbReference>
<feature type="compositionally biased region" description="Low complexity" evidence="2">
    <location>
        <begin position="200"/>
        <end position="209"/>
    </location>
</feature>
<accession>A0A316UUV3</accession>
<dbReference type="EMBL" id="KZ819664">
    <property type="protein sequence ID" value="PWN29090.1"/>
    <property type="molecule type" value="Genomic_DNA"/>
</dbReference>
<feature type="region of interest" description="Disordered" evidence="2">
    <location>
        <begin position="398"/>
        <end position="432"/>
    </location>
</feature>
<evidence type="ECO:0000256" key="1">
    <source>
        <dbReference type="RuleBase" id="RU364140"/>
    </source>
</evidence>
<sequence>MVQSLKLALEPPSSNPSTKDVAALQPLSQRLHRLWTERGDFSKFSLKDLRDEEDDDQAEATGEQDATNGVGGAIKIGWAHGEEDRDKGAASKVDDEHDAQAADKDAGSLLDTRPMSMEDFVQLKEEMMGRLQIAQQSLYSSQALVSLLVAGHRSRASLLQQGHLDPAKAATSSNAASRAPSPGAVSSTASESGKATPAKGQPGQASQQPQGPPPGSAAAVEAEFGLEPASVALTAIERIEVKEKQRSQAAPGDEDDEDFAERERQDPAGNLEFSNEAERDEYARKTQLVLAQKRQTMRSVVNILRTGARLLDDDDGRGDAGEASTSTSATSATRHHWSTLREAQARGWGITPGRPGRSQYQAQVQRADEGEQDAWIGFAVPEARTAYARRGLAYVARDAGEKEDKDSETEEKDVKKPEDSKPSASAPTSSAVKLTFSSRVAKRFKVSLVTLDTEGKVLSRSASTLPEDDAEDNEVQGSIDAQLRQAQRELVDRELFEDVAAEARLLASQGVVSCESSDDSVLVRLAGNAAASTSRLETGLKRHGTLAMRLEMVDFDASKEEGSEEGESAREPEPARSAYVSLMSTLMRLGLVRRYQERATAAASAARAEAEKEREKDKPRKPPGDAASSASNAGSKKAGAASSQPESSSTQKRARLDPWIHAPTLMPLVALLHYSSFLFHVRSVVQQALHSASSPAAGSKNEQDLKGELEMHPAQSIANAAVWMKDLLYAPTAAGQAGQAVSGEGPGEPAAARAIRSLRGSATVTVEVPAEPQLGDGEGASASATRKIVLAHLTLSYPSHLSVQLPWRSTLSGSLGVTMHGVEVHGKGERALHGLLVEELRGVRRRSVTGG</sequence>
<comment type="subunit">
    <text evidence="1">Component of the Mediator complex.</text>
</comment>
<keyword evidence="1" id="KW-0805">Transcription regulation</keyword>
<comment type="similarity">
    <text evidence="1">Belongs to the Mediator complex subunit 17 family.</text>
</comment>
<feature type="region of interest" description="Disordered" evidence="2">
    <location>
        <begin position="242"/>
        <end position="279"/>
    </location>
</feature>
<feature type="compositionally biased region" description="Basic and acidic residues" evidence="2">
    <location>
        <begin position="80"/>
        <end position="106"/>
    </location>
</feature>
<comment type="function">
    <text evidence="1">Component of the Mediator complex, a coactivator involved in the regulated transcription of nearly all RNA polymerase II-dependent genes. Mediator functions as a bridge to convey information from gene-specific regulatory proteins to the basal RNA polymerase II transcription machinery. Mediator is recruited to promoters by direct interactions with regulatory proteins and serves as a scaffold for the assembly of a functional preinitiation complex with RNA polymerase II and the general transcription factors.</text>
</comment>
<feature type="compositionally biased region" description="Low complexity" evidence="2">
    <location>
        <begin position="321"/>
        <end position="332"/>
    </location>
</feature>
<name>A0A316UUV3_9BASI</name>
<keyword evidence="4" id="KW-1185">Reference proteome</keyword>
<dbReference type="Pfam" id="PF10156">
    <property type="entry name" value="Med17"/>
    <property type="match status" value="2"/>
</dbReference>
<dbReference type="STRING" id="1569628.A0A316UUV3"/>
<organism evidence="3 4">
    <name type="scientific">Jaminaea rosea</name>
    <dbReference type="NCBI Taxonomy" id="1569628"/>
    <lineage>
        <taxon>Eukaryota</taxon>
        <taxon>Fungi</taxon>
        <taxon>Dikarya</taxon>
        <taxon>Basidiomycota</taxon>
        <taxon>Ustilaginomycotina</taxon>
        <taxon>Exobasidiomycetes</taxon>
        <taxon>Microstromatales</taxon>
        <taxon>Microstromatales incertae sedis</taxon>
        <taxon>Jaminaea</taxon>
    </lineage>
</organism>
<evidence type="ECO:0000313" key="4">
    <source>
        <dbReference type="Proteomes" id="UP000245884"/>
    </source>
</evidence>
<feature type="compositionally biased region" description="Polar residues" evidence="2">
    <location>
        <begin position="184"/>
        <end position="193"/>
    </location>
</feature>
<feature type="compositionally biased region" description="Low complexity" evidence="2">
    <location>
        <begin position="422"/>
        <end position="431"/>
    </location>
</feature>
<dbReference type="GO" id="GO:0003712">
    <property type="term" value="F:transcription coregulator activity"/>
    <property type="evidence" value="ECO:0007669"/>
    <property type="project" value="InterPro"/>
</dbReference>
<dbReference type="InterPro" id="IPR019313">
    <property type="entry name" value="Mediator_Med17"/>
</dbReference>
<feature type="compositionally biased region" description="Basic and acidic residues" evidence="2">
    <location>
        <begin position="608"/>
        <end position="623"/>
    </location>
</feature>
<feature type="region of interest" description="Disordered" evidence="2">
    <location>
        <begin position="603"/>
        <end position="653"/>
    </location>
</feature>
<dbReference type="OrthoDB" id="1902587at2759"/>
<feature type="region of interest" description="Disordered" evidence="2">
    <location>
        <begin position="310"/>
        <end position="337"/>
    </location>
</feature>
<keyword evidence="1" id="KW-0010">Activator</keyword>
<keyword evidence="1" id="KW-0804">Transcription</keyword>
<gene>
    <name evidence="1" type="primary">MED17</name>
    <name evidence="3" type="ORF">BDZ90DRAFT_231090</name>
</gene>
<reference evidence="3 4" key="1">
    <citation type="journal article" date="2018" name="Mol. Biol. Evol.">
        <title>Broad Genomic Sampling Reveals a Smut Pathogenic Ancestry of the Fungal Clade Ustilaginomycotina.</title>
        <authorList>
            <person name="Kijpornyongpan T."/>
            <person name="Mondo S.J."/>
            <person name="Barry K."/>
            <person name="Sandor L."/>
            <person name="Lee J."/>
            <person name="Lipzen A."/>
            <person name="Pangilinan J."/>
            <person name="LaButti K."/>
            <person name="Hainaut M."/>
            <person name="Henrissat B."/>
            <person name="Grigoriev I.V."/>
            <person name="Spatafora J.W."/>
            <person name="Aime M.C."/>
        </authorList>
    </citation>
    <scope>NUCLEOTIDE SEQUENCE [LARGE SCALE GENOMIC DNA]</scope>
    <source>
        <strain evidence="3 4">MCA 5214</strain>
    </source>
</reference>